<keyword evidence="2" id="KW-0472">Membrane</keyword>
<feature type="compositionally biased region" description="Acidic residues" evidence="1">
    <location>
        <begin position="17"/>
        <end position="40"/>
    </location>
</feature>
<evidence type="ECO:0000256" key="1">
    <source>
        <dbReference type="SAM" id="MobiDB-lite"/>
    </source>
</evidence>
<protein>
    <submittedName>
        <fullName evidence="3">Uncharacterized protein</fullName>
    </submittedName>
</protein>
<evidence type="ECO:0000313" key="3">
    <source>
        <dbReference type="EMBL" id="AUV83009.1"/>
    </source>
</evidence>
<name>A0A2I8VPG6_9EURY</name>
<dbReference type="OrthoDB" id="205781at2157"/>
<dbReference type="InterPro" id="IPR058283">
    <property type="entry name" value="DUF7977"/>
</dbReference>
<dbReference type="Proteomes" id="UP000236584">
    <property type="component" value="Chromosome"/>
</dbReference>
<feature type="transmembrane region" description="Helical" evidence="2">
    <location>
        <begin position="60"/>
        <end position="79"/>
    </location>
</feature>
<feature type="transmembrane region" description="Helical" evidence="2">
    <location>
        <begin position="91"/>
        <end position="115"/>
    </location>
</feature>
<keyword evidence="2" id="KW-1133">Transmembrane helix</keyword>
<dbReference type="EMBL" id="CP026309">
    <property type="protein sequence ID" value="AUV83009.1"/>
    <property type="molecule type" value="Genomic_DNA"/>
</dbReference>
<dbReference type="KEGG" id="srub:C2R22_16290"/>
<feature type="region of interest" description="Disordered" evidence="1">
    <location>
        <begin position="1"/>
        <end position="56"/>
    </location>
</feature>
<dbReference type="GeneID" id="35593684"/>
<proteinExistence type="predicted"/>
<accession>A0A2I8VPG6</accession>
<sequence length="120" mass="12616">MSSETDEGYVHRPGAVDDGDSEEDTDTDAAADPDVEADSDPETRAPLPGPEPTGFGNRGWVLVATVVLCFLVVPGVIYLRPALPGEAGLSFIVAMLVLPLLPALLLGLTAVWSMAASRRR</sequence>
<organism evidence="3 4">
    <name type="scientific">Salinigranum rubrum</name>
    <dbReference type="NCBI Taxonomy" id="755307"/>
    <lineage>
        <taxon>Archaea</taxon>
        <taxon>Methanobacteriati</taxon>
        <taxon>Methanobacteriota</taxon>
        <taxon>Stenosarchaea group</taxon>
        <taxon>Halobacteria</taxon>
        <taxon>Halobacteriales</taxon>
        <taxon>Haloferacaceae</taxon>
        <taxon>Salinigranum</taxon>
    </lineage>
</organism>
<reference evidence="3 4" key="1">
    <citation type="submission" date="2018-01" db="EMBL/GenBank/DDBJ databases">
        <title>Complete genome sequence of Salinigranum rubrum GX10T, an extremely halophilic archaeon isolated from a marine solar saltern.</title>
        <authorList>
            <person name="Han S."/>
        </authorList>
    </citation>
    <scope>NUCLEOTIDE SEQUENCE [LARGE SCALE GENOMIC DNA]</scope>
    <source>
        <strain evidence="3 4">GX10</strain>
    </source>
</reference>
<evidence type="ECO:0000313" key="4">
    <source>
        <dbReference type="Proteomes" id="UP000236584"/>
    </source>
</evidence>
<keyword evidence="4" id="KW-1185">Reference proteome</keyword>
<dbReference type="RefSeq" id="WP_103426698.1">
    <property type="nucleotide sequence ID" value="NZ_CP026309.1"/>
</dbReference>
<gene>
    <name evidence="3" type="ORF">C2R22_16290</name>
</gene>
<keyword evidence="2" id="KW-0812">Transmembrane</keyword>
<dbReference type="Pfam" id="PF25932">
    <property type="entry name" value="DUF7977"/>
    <property type="match status" value="1"/>
</dbReference>
<dbReference type="AlphaFoldDB" id="A0A2I8VPG6"/>
<evidence type="ECO:0000256" key="2">
    <source>
        <dbReference type="SAM" id="Phobius"/>
    </source>
</evidence>